<feature type="chain" id="PRO_5034578732" evidence="1">
    <location>
        <begin position="21"/>
        <end position="259"/>
    </location>
</feature>
<feature type="signal peptide" evidence="1">
    <location>
        <begin position="1"/>
        <end position="20"/>
    </location>
</feature>
<accession>A0A8B7PHT9</accession>
<dbReference type="RefSeq" id="XP_018025087.1">
    <property type="nucleotide sequence ID" value="XM_018169598.2"/>
</dbReference>
<dbReference type="OrthoDB" id="10677591at2759"/>
<keyword evidence="1" id="KW-0732">Signal</keyword>
<protein>
    <submittedName>
        <fullName evidence="3">Uncharacterized protein LOC108680709 isoform X2</fullName>
    </submittedName>
</protein>
<sequence length="259" mass="27862">MGSSGAALLVVALALHGVEAQQLSGVPQLTDDEFSRLSTCVGDRAAQRVNNSIARWSEPCLAVWNSPVWNSRRLEAELTRPWEEVLWQLVFREDLNNIGGTASPVPCVPVSSTSASVPATLLEGGPFARQTTTASSAEEVFAAGCALRGSSFLTATDEIDMRTVNDTLASFNVSQALRQTLEQNRQTCVQFSNSIDVSQLTLPLRNELGRQLAFFDCCLRLLLSSCDTFRQQQEAIGGILANGTVNGTIDDILNSILAG</sequence>
<name>A0A8B7PHT9_HYAAZ</name>
<dbReference type="Proteomes" id="UP000694843">
    <property type="component" value="Unplaced"/>
</dbReference>
<reference evidence="3" key="1">
    <citation type="submission" date="2025-08" db="UniProtKB">
        <authorList>
            <consortium name="RefSeq"/>
        </authorList>
    </citation>
    <scope>IDENTIFICATION</scope>
    <source>
        <tissue evidence="3">Whole organism</tissue>
    </source>
</reference>
<evidence type="ECO:0000313" key="2">
    <source>
        <dbReference type="Proteomes" id="UP000694843"/>
    </source>
</evidence>
<proteinExistence type="predicted"/>
<dbReference type="AlphaFoldDB" id="A0A8B7PHT9"/>
<dbReference type="GeneID" id="108680709"/>
<evidence type="ECO:0000313" key="3">
    <source>
        <dbReference type="RefSeq" id="XP_018025087.1"/>
    </source>
</evidence>
<keyword evidence="2" id="KW-1185">Reference proteome</keyword>
<evidence type="ECO:0000256" key="1">
    <source>
        <dbReference type="SAM" id="SignalP"/>
    </source>
</evidence>
<gene>
    <name evidence="3" type="primary">LOC108680709</name>
</gene>
<organism evidence="2 3">
    <name type="scientific">Hyalella azteca</name>
    <name type="common">Amphipod</name>
    <dbReference type="NCBI Taxonomy" id="294128"/>
    <lineage>
        <taxon>Eukaryota</taxon>
        <taxon>Metazoa</taxon>
        <taxon>Ecdysozoa</taxon>
        <taxon>Arthropoda</taxon>
        <taxon>Crustacea</taxon>
        <taxon>Multicrustacea</taxon>
        <taxon>Malacostraca</taxon>
        <taxon>Eumalacostraca</taxon>
        <taxon>Peracarida</taxon>
        <taxon>Amphipoda</taxon>
        <taxon>Senticaudata</taxon>
        <taxon>Talitrida</taxon>
        <taxon>Talitroidea</taxon>
        <taxon>Hyalellidae</taxon>
        <taxon>Hyalella</taxon>
    </lineage>
</organism>